<dbReference type="GeneID" id="5982313"/>
<dbReference type="EMBL" id="CH445360">
    <property type="protein sequence ID" value="EAT77451.1"/>
    <property type="molecule type" value="Genomic_DNA"/>
</dbReference>
<reference evidence="2" key="1">
    <citation type="journal article" date="2007" name="Plant Cell">
        <title>Dothideomycete-plant interactions illuminated by genome sequencing and EST analysis of the wheat pathogen Stagonospora nodorum.</title>
        <authorList>
            <person name="Hane J.K."/>
            <person name="Lowe R.G."/>
            <person name="Solomon P.S."/>
            <person name="Tan K.C."/>
            <person name="Schoch C.L."/>
            <person name="Spatafora J.W."/>
            <person name="Crous P.W."/>
            <person name="Kodira C."/>
            <person name="Birren B.W."/>
            <person name="Galagan J.E."/>
            <person name="Torriani S.F."/>
            <person name="McDonald B.A."/>
            <person name="Oliver R.P."/>
        </authorList>
    </citation>
    <scope>NUCLEOTIDE SEQUENCE [LARGE SCALE GENOMIC DNA]</scope>
    <source>
        <strain evidence="2">SN15 / ATCC MYA-4574 / FGSC 10173</strain>
    </source>
</reference>
<gene>
    <name evidence="1" type="ORF">SNOG_15226</name>
</gene>
<dbReference type="InParanoid" id="Q0TZ96"/>
<evidence type="ECO:0000313" key="1">
    <source>
        <dbReference type="EMBL" id="EAT77451.1"/>
    </source>
</evidence>
<organism evidence="1 2">
    <name type="scientific">Phaeosphaeria nodorum (strain SN15 / ATCC MYA-4574 / FGSC 10173)</name>
    <name type="common">Glume blotch fungus</name>
    <name type="synonym">Parastagonospora nodorum</name>
    <dbReference type="NCBI Taxonomy" id="321614"/>
    <lineage>
        <taxon>Eukaryota</taxon>
        <taxon>Fungi</taxon>
        <taxon>Dikarya</taxon>
        <taxon>Ascomycota</taxon>
        <taxon>Pezizomycotina</taxon>
        <taxon>Dothideomycetes</taxon>
        <taxon>Pleosporomycetidae</taxon>
        <taxon>Pleosporales</taxon>
        <taxon>Pleosporineae</taxon>
        <taxon>Phaeosphaeriaceae</taxon>
        <taxon>Parastagonospora</taxon>
    </lineage>
</organism>
<proteinExistence type="predicted"/>
<protein>
    <submittedName>
        <fullName evidence="1">Uncharacterized protein</fullName>
    </submittedName>
</protein>
<dbReference type="KEGG" id="pno:SNOG_15226"/>
<sequence length="113" mass="12542">MSEFIITGSAVDIIGETMPNSTIGNHVLLDGIVSCDFIQKIVAHNILQFGLLGRGGDYDHYIAARQDVIFYRPTEEHAPLFQAIQDVHAVYKIRTIENEFCSIDVAHLVPSSL</sequence>
<dbReference type="Proteomes" id="UP000001055">
    <property type="component" value="Unassembled WGS sequence"/>
</dbReference>
<dbReference type="AlphaFoldDB" id="Q0TZ96"/>
<accession>Q0TZ96</accession>
<name>Q0TZ96_PHANO</name>
<evidence type="ECO:0000313" key="2">
    <source>
        <dbReference type="Proteomes" id="UP000001055"/>
    </source>
</evidence>
<dbReference type="RefSeq" id="XP_001805385.1">
    <property type="nucleotide sequence ID" value="XM_001805333.1"/>
</dbReference>